<feature type="signal peptide" evidence="2">
    <location>
        <begin position="1"/>
        <end position="21"/>
    </location>
</feature>
<comment type="caution">
    <text evidence="3">The sequence shown here is derived from an EMBL/GenBank/DDBJ whole genome shotgun (WGS) entry which is preliminary data.</text>
</comment>
<proteinExistence type="predicted"/>
<dbReference type="InterPro" id="IPR025348">
    <property type="entry name" value="DUF4252"/>
</dbReference>
<evidence type="ECO:0000313" key="3">
    <source>
        <dbReference type="EMBL" id="MBT1699422.1"/>
    </source>
</evidence>
<keyword evidence="4" id="KW-1185">Reference proteome</keyword>
<name>A0AAP2DQL0_9BACT</name>
<feature type="region of interest" description="Disordered" evidence="1">
    <location>
        <begin position="167"/>
        <end position="189"/>
    </location>
</feature>
<feature type="chain" id="PRO_5043003602" evidence="2">
    <location>
        <begin position="22"/>
        <end position="189"/>
    </location>
</feature>
<sequence>MKPNRSLIITLLMSCAVLAGAQSKTTEALEKKYDAMAFFFYNNTLRMLNQQEDKAFDELIKDIEKMKFLMIKKTGEALSATGYKKVKSDYKSEAFEEIMTSRMDGKNFDIFIREKDNKTKAMLVLVNDDKNLYVLDIVGSIALNKVTELYKTIDSSSDIGKKIKAFANGGEDDDDDDNDDRKENPGKKH</sequence>
<accession>A0AAP2DQL0</accession>
<dbReference type="Pfam" id="PF14060">
    <property type="entry name" value="DUF4252"/>
    <property type="match status" value="1"/>
</dbReference>
<reference evidence="3 4" key="1">
    <citation type="submission" date="2021-05" db="EMBL/GenBank/DDBJ databases">
        <title>A Polyphasic approach of four new species of the genus Ohtaekwangia: Ohtaekwangia histidinii sp. nov., Ohtaekwangia cretensis sp. nov., Ohtaekwangia indiensis sp. nov., Ohtaekwangia reichenbachii sp. nov. from diverse environment.</title>
        <authorList>
            <person name="Octaviana S."/>
        </authorList>
    </citation>
    <scope>NUCLEOTIDE SEQUENCE [LARGE SCALE GENOMIC DNA]</scope>
    <source>
        <strain evidence="3 4">PWU4</strain>
    </source>
</reference>
<feature type="compositionally biased region" description="Basic and acidic residues" evidence="1">
    <location>
        <begin position="179"/>
        <end position="189"/>
    </location>
</feature>
<dbReference type="RefSeq" id="WP_254167357.1">
    <property type="nucleotide sequence ID" value="NZ_JAHESF010000025.1"/>
</dbReference>
<gene>
    <name evidence="3" type="ORF">KK083_21170</name>
</gene>
<evidence type="ECO:0000313" key="4">
    <source>
        <dbReference type="Proteomes" id="UP001319200"/>
    </source>
</evidence>
<dbReference type="EMBL" id="JAHESF010000025">
    <property type="protein sequence ID" value="MBT1699422.1"/>
    <property type="molecule type" value="Genomic_DNA"/>
</dbReference>
<evidence type="ECO:0000256" key="2">
    <source>
        <dbReference type="SAM" id="SignalP"/>
    </source>
</evidence>
<evidence type="ECO:0000256" key="1">
    <source>
        <dbReference type="SAM" id="MobiDB-lite"/>
    </source>
</evidence>
<protein>
    <submittedName>
        <fullName evidence="3">DUF4252 domain-containing protein</fullName>
    </submittedName>
</protein>
<dbReference type="Proteomes" id="UP001319200">
    <property type="component" value="Unassembled WGS sequence"/>
</dbReference>
<dbReference type="AlphaFoldDB" id="A0AAP2DQL0"/>
<keyword evidence="2" id="KW-0732">Signal</keyword>
<organism evidence="3 4">
    <name type="scientific">Chryseosolibacter histidini</name>
    <dbReference type="NCBI Taxonomy" id="2782349"/>
    <lineage>
        <taxon>Bacteria</taxon>
        <taxon>Pseudomonadati</taxon>
        <taxon>Bacteroidota</taxon>
        <taxon>Cytophagia</taxon>
        <taxon>Cytophagales</taxon>
        <taxon>Chryseotaleaceae</taxon>
        <taxon>Chryseosolibacter</taxon>
    </lineage>
</organism>